<name>A0ABM5P292_9MOLU</name>
<evidence type="ECO:0000313" key="1">
    <source>
        <dbReference type="EMBL" id="AHC40462.1"/>
    </source>
</evidence>
<reference evidence="1 2" key="1">
    <citation type="journal article" date="2014" name="Genome Announc.">
        <title>Complete Genome Sequence of Mycoplasma ovis Strain Michigan, a Hemoplasma of Sheep with Two Distinct 16S rRNA Genes.</title>
        <authorList>
            <person name="Deshuillers P.L."/>
            <person name="Santos A.P."/>
            <person name="do Nascimento N.C."/>
            <person name="Hampel J.A."/>
            <person name="Bergin I.L."/>
            <person name="Dyson M.C."/>
            <person name="Messick J.B."/>
        </authorList>
    </citation>
    <scope>NUCLEOTIDE SEQUENCE [LARGE SCALE GENOMIC DNA]</scope>
    <source>
        <strain evidence="1 2">Michigan</strain>
    </source>
</reference>
<keyword evidence="2" id="KW-1185">Reference proteome</keyword>
<evidence type="ECO:0000313" key="2">
    <source>
        <dbReference type="Proteomes" id="UP000018745"/>
    </source>
</evidence>
<organism evidence="1 2">
    <name type="scientific">Mycoplasma ovis str. Michigan</name>
    <dbReference type="NCBI Taxonomy" id="1415773"/>
    <lineage>
        <taxon>Bacteria</taxon>
        <taxon>Bacillati</taxon>
        <taxon>Mycoplasmatota</taxon>
        <taxon>Mollicutes</taxon>
        <taxon>Mycoplasmataceae</taxon>
        <taxon>Mycoplasma</taxon>
    </lineage>
</organism>
<sequence length="154" mass="17116">MSIWKKGSLVLAGVGGSIGALKPLVWTASDSSGLDQPNVLGFYDSNNVLSSGRGLEDAGEQVSNVENFSSNGETTQDSLGGGVKSEVEPAEYVWEPTFQVSQEEIEAERLRKERVKVESKRVFDSLNDYTFRLFGPLRNGYRMNTWLCNSWRTR</sequence>
<dbReference type="Proteomes" id="UP000018745">
    <property type="component" value="Chromosome"/>
</dbReference>
<proteinExistence type="predicted"/>
<dbReference type="RefSeq" id="WP_024071472.1">
    <property type="nucleotide sequence ID" value="NC_023062.1"/>
</dbReference>
<dbReference type="EMBL" id="CP006935">
    <property type="protein sequence ID" value="AHC40462.1"/>
    <property type="molecule type" value="Genomic_DNA"/>
</dbReference>
<protein>
    <submittedName>
        <fullName evidence="1">Uncharacterized protein</fullName>
    </submittedName>
</protein>
<accession>A0ABM5P292</accession>
<gene>
    <name evidence="1" type="ORF">OVS_03565</name>
</gene>